<protein>
    <submittedName>
        <fullName evidence="7">Independent transporter protein</fullName>
    </submittedName>
</protein>
<feature type="transmembrane region" description="Helical" evidence="6">
    <location>
        <begin position="101"/>
        <end position="120"/>
    </location>
</feature>
<keyword evidence="4 6" id="KW-1133">Transmembrane helix</keyword>
<evidence type="ECO:0000256" key="5">
    <source>
        <dbReference type="ARBA" id="ARBA00023136"/>
    </source>
</evidence>
<dbReference type="GO" id="GO:0009977">
    <property type="term" value="F:proton motive force dependent protein transmembrane transporter activity"/>
    <property type="evidence" value="ECO:0007669"/>
    <property type="project" value="TreeGrafter"/>
</dbReference>
<comment type="subcellular location">
    <subcellularLocation>
        <location evidence="1">Membrane</location>
        <topology evidence="1">Multi-pass membrane protein</topology>
    </subcellularLocation>
</comment>
<dbReference type="GO" id="GO:0043953">
    <property type="term" value="P:protein transport by the Tat complex"/>
    <property type="evidence" value="ECO:0007669"/>
    <property type="project" value="TreeGrafter"/>
</dbReference>
<evidence type="ECO:0000256" key="2">
    <source>
        <dbReference type="ARBA" id="ARBA00008882"/>
    </source>
</evidence>
<dbReference type="PANTHER" id="PTHR30371:SF0">
    <property type="entry name" value="SEC-INDEPENDENT PROTEIN TRANSLOCASE PROTEIN TATC, CHLOROPLASTIC-RELATED"/>
    <property type="match status" value="1"/>
</dbReference>
<geneLocation type="mitochondrion" evidence="7"/>
<evidence type="ECO:0000256" key="3">
    <source>
        <dbReference type="ARBA" id="ARBA00022692"/>
    </source>
</evidence>
<reference evidence="7" key="1">
    <citation type="journal article" date="2013" name="BMC Genomics">
        <title>Nannochloropsis plastid and mitochondrial phylogenomes reveal organelle diversification mechanism and intragenus phylotyping strategy in microalgae.</title>
        <authorList>
            <person name="Wei L."/>
            <person name="Xin Y."/>
            <person name="Wang D."/>
            <person name="Jing X."/>
            <person name="Zhou Q."/>
            <person name="Su X."/>
            <person name="Jia J."/>
            <person name="Ning K."/>
            <person name="Chen F."/>
            <person name="Hu Q."/>
            <person name="Xu J."/>
        </authorList>
    </citation>
    <scope>NUCLEOTIDE SEQUENCE</scope>
    <source>
        <strain evidence="7">IMET1</strain>
    </source>
</reference>
<proteinExistence type="inferred from homology"/>
<feature type="transmembrane region" description="Helical" evidence="6">
    <location>
        <begin position="189"/>
        <end position="205"/>
    </location>
</feature>
<accession>T1R803</accession>
<feature type="transmembrane region" description="Helical" evidence="6">
    <location>
        <begin position="12"/>
        <end position="31"/>
    </location>
</feature>
<keyword evidence="7" id="KW-0496">Mitochondrion</keyword>
<dbReference type="GO" id="GO:0065002">
    <property type="term" value="P:intracellular protein transmembrane transport"/>
    <property type="evidence" value="ECO:0007669"/>
    <property type="project" value="TreeGrafter"/>
</dbReference>
<sequence>MKVTNYFLEIYYRLWILFLTWLLNFLVAYTYKEEIVYLLGQHQQNIFPYFISTNLTEIFFVFIKLSFFLGFYFLYPIFLIQLALFLIPALYKYEYLIIRNLFFISILLYTITTCFTYEIFLRYCWKFFNSFQLNAEENLVSIHLETRIADYLNFFIETFLLLNIVLHIFLVFILFLYRITLNYIIQYRKFFYLAFFLFATLITPPDIVSQIIVGFIFFMSFEIFLFSLFLSKEYRKGE</sequence>
<name>T1R803_9STRA</name>
<evidence type="ECO:0000256" key="6">
    <source>
        <dbReference type="SAM" id="Phobius"/>
    </source>
</evidence>
<keyword evidence="5 6" id="KW-0472">Membrane</keyword>
<comment type="similarity">
    <text evidence="2">Belongs to the TatC family.</text>
</comment>
<dbReference type="PANTHER" id="PTHR30371">
    <property type="entry name" value="SEC-INDEPENDENT PROTEIN TRANSLOCASE PROTEIN TATC"/>
    <property type="match status" value="1"/>
</dbReference>
<keyword evidence="3 6" id="KW-0812">Transmembrane</keyword>
<dbReference type="GO" id="GO:0033281">
    <property type="term" value="C:TAT protein transport complex"/>
    <property type="evidence" value="ECO:0007669"/>
    <property type="project" value="TreeGrafter"/>
</dbReference>
<dbReference type="EMBL" id="KC568456">
    <property type="protein sequence ID" value="AGI48867.1"/>
    <property type="molecule type" value="Genomic_DNA"/>
</dbReference>
<organism evidence="7">
    <name type="scientific">Nannochloropsis oceanica</name>
    <dbReference type="NCBI Taxonomy" id="145522"/>
    <lineage>
        <taxon>Eukaryota</taxon>
        <taxon>Sar</taxon>
        <taxon>Stramenopiles</taxon>
        <taxon>Ochrophyta</taxon>
        <taxon>Eustigmatophyceae</taxon>
        <taxon>Eustigmatales</taxon>
        <taxon>Monodopsidaceae</taxon>
        <taxon>Nannochloropsis</taxon>
    </lineage>
</organism>
<dbReference type="PRINTS" id="PR01840">
    <property type="entry name" value="TATCFAMILY"/>
</dbReference>
<feature type="transmembrane region" description="Helical" evidence="6">
    <location>
        <begin position="46"/>
        <end position="63"/>
    </location>
</feature>
<feature type="transmembrane region" description="Helical" evidence="6">
    <location>
        <begin position="154"/>
        <end position="177"/>
    </location>
</feature>
<evidence type="ECO:0000256" key="1">
    <source>
        <dbReference type="ARBA" id="ARBA00004141"/>
    </source>
</evidence>
<dbReference type="AlphaFoldDB" id="T1R803"/>
<feature type="transmembrane region" description="Helical" evidence="6">
    <location>
        <begin position="69"/>
        <end position="89"/>
    </location>
</feature>
<feature type="transmembrane region" description="Helical" evidence="6">
    <location>
        <begin position="211"/>
        <end position="230"/>
    </location>
</feature>
<evidence type="ECO:0000256" key="4">
    <source>
        <dbReference type="ARBA" id="ARBA00022989"/>
    </source>
</evidence>
<evidence type="ECO:0000313" key="7">
    <source>
        <dbReference type="EMBL" id="AGI48867.1"/>
    </source>
</evidence>
<dbReference type="Pfam" id="PF00902">
    <property type="entry name" value="TatC"/>
    <property type="match status" value="1"/>
</dbReference>
<dbReference type="InterPro" id="IPR002033">
    <property type="entry name" value="TatC"/>
</dbReference>
<gene>
    <name evidence="7" type="primary">tatC</name>
</gene>